<keyword evidence="1" id="KW-0732">Signal</keyword>
<organism evidence="3 4">
    <name type="scientific">Silicimonas algicola</name>
    <dbReference type="NCBI Taxonomy" id="1826607"/>
    <lineage>
        <taxon>Bacteria</taxon>
        <taxon>Pseudomonadati</taxon>
        <taxon>Pseudomonadota</taxon>
        <taxon>Alphaproteobacteria</taxon>
        <taxon>Rhodobacterales</taxon>
        <taxon>Paracoccaceae</taxon>
    </lineage>
</organism>
<proteinExistence type="predicted"/>
<evidence type="ECO:0000313" key="3">
    <source>
        <dbReference type="EMBL" id="PWK55182.1"/>
    </source>
</evidence>
<dbReference type="Proteomes" id="UP000245390">
    <property type="component" value="Unassembled WGS sequence"/>
</dbReference>
<reference evidence="3 4" key="1">
    <citation type="submission" date="2018-05" db="EMBL/GenBank/DDBJ databases">
        <title>Genomic Encyclopedia of Type Strains, Phase IV (KMG-IV): sequencing the most valuable type-strain genomes for metagenomic binning, comparative biology and taxonomic classification.</title>
        <authorList>
            <person name="Goeker M."/>
        </authorList>
    </citation>
    <scope>NUCLEOTIDE SEQUENCE [LARGE SCALE GENOMIC DNA]</scope>
    <source>
        <strain evidence="3 4">DSM 103371</strain>
    </source>
</reference>
<dbReference type="RefSeq" id="WP_109760187.1">
    <property type="nucleotide sequence ID" value="NZ_CP034588.1"/>
</dbReference>
<dbReference type="Gene3D" id="2.40.128.520">
    <property type="match status" value="1"/>
</dbReference>
<dbReference type="EMBL" id="QGGV01000008">
    <property type="protein sequence ID" value="PWK55182.1"/>
    <property type="molecule type" value="Genomic_DNA"/>
</dbReference>
<name>A0A316G3E7_9RHOB</name>
<evidence type="ECO:0000256" key="1">
    <source>
        <dbReference type="SAM" id="SignalP"/>
    </source>
</evidence>
<dbReference type="AlphaFoldDB" id="A0A316G3E7"/>
<dbReference type="PANTHER" id="PTHR36919">
    <property type="entry name" value="BLR1215 PROTEIN"/>
    <property type="match status" value="1"/>
</dbReference>
<accession>A0A316G3E7</accession>
<dbReference type="InterPro" id="IPR019223">
    <property type="entry name" value="DUF2147"/>
</dbReference>
<keyword evidence="4" id="KW-1185">Reference proteome</keyword>
<dbReference type="Pfam" id="PF09917">
    <property type="entry name" value="DUF2147"/>
    <property type="match status" value="1"/>
</dbReference>
<feature type="signal peptide" evidence="1">
    <location>
        <begin position="1"/>
        <end position="19"/>
    </location>
</feature>
<dbReference type="OrthoDB" id="9811671at2"/>
<gene>
    <name evidence="3" type="ORF">C8D95_10860</name>
</gene>
<dbReference type="KEGG" id="salo:EF888_06975"/>
<dbReference type="PANTHER" id="PTHR36919:SF2">
    <property type="entry name" value="BLL6627 PROTEIN"/>
    <property type="match status" value="1"/>
</dbReference>
<comment type="caution">
    <text evidence="3">The sequence shown here is derived from an EMBL/GenBank/DDBJ whole genome shotgun (WGS) entry which is preliminary data.</text>
</comment>
<feature type="chain" id="PRO_5016382436" evidence="1">
    <location>
        <begin position="20"/>
        <end position="129"/>
    </location>
</feature>
<sequence>MTLRHILFALALTATPAFAADPVLGLFKTQPDDNGAFGHVEMYECGDAICGVIRKAFNPDGSPRQSRNIGKRLIWDMQPQGDGRYGKGRIWAPDRDKVYSSKMELSGNSLKVSGCVIGICRAQSWSRVQ</sequence>
<evidence type="ECO:0000259" key="2">
    <source>
        <dbReference type="Pfam" id="PF09917"/>
    </source>
</evidence>
<evidence type="ECO:0000313" key="4">
    <source>
        <dbReference type="Proteomes" id="UP000245390"/>
    </source>
</evidence>
<feature type="domain" description="DUF2147" evidence="2">
    <location>
        <begin position="26"/>
        <end position="127"/>
    </location>
</feature>
<protein>
    <submittedName>
        <fullName evidence="3">Uncharacterized protein (DUF2147 family)</fullName>
    </submittedName>
</protein>